<keyword evidence="1" id="KW-0472">Membrane</keyword>
<comment type="caution">
    <text evidence="2">The sequence shown here is derived from an EMBL/GenBank/DDBJ whole genome shotgun (WGS) entry which is preliminary data.</text>
</comment>
<sequence>MDENLNLSGNAEIQKALKELENEQGGTETPQQSTEMVDVLKSQRIQVSQDSETPKMIGLVMKYSGGLIKDEKQAGYVLLGLVVLMLSLSAYFFFGSGPEKVKPIDIKNFDQS</sequence>
<accession>A0A1F6X8B9</accession>
<keyword evidence="1" id="KW-1133">Transmembrane helix</keyword>
<gene>
    <name evidence="2" type="ORF">A2911_00540</name>
</gene>
<reference evidence="2 3" key="1">
    <citation type="journal article" date="2016" name="Nat. Commun.">
        <title>Thousands of microbial genomes shed light on interconnected biogeochemical processes in an aquifer system.</title>
        <authorList>
            <person name="Anantharaman K."/>
            <person name="Brown C.T."/>
            <person name="Hug L.A."/>
            <person name="Sharon I."/>
            <person name="Castelle C.J."/>
            <person name="Probst A.J."/>
            <person name="Thomas B.C."/>
            <person name="Singh A."/>
            <person name="Wilkins M.J."/>
            <person name="Karaoz U."/>
            <person name="Brodie E.L."/>
            <person name="Williams K.H."/>
            <person name="Hubbard S.S."/>
            <person name="Banfield J.F."/>
        </authorList>
    </citation>
    <scope>NUCLEOTIDE SEQUENCE [LARGE SCALE GENOMIC DNA]</scope>
</reference>
<feature type="transmembrane region" description="Helical" evidence="1">
    <location>
        <begin position="74"/>
        <end position="94"/>
    </location>
</feature>
<dbReference type="EMBL" id="MFUW01000011">
    <property type="protein sequence ID" value="OGI90440.1"/>
    <property type="molecule type" value="Genomic_DNA"/>
</dbReference>
<dbReference type="Proteomes" id="UP000176814">
    <property type="component" value="Unassembled WGS sequence"/>
</dbReference>
<proteinExistence type="predicted"/>
<evidence type="ECO:0000313" key="3">
    <source>
        <dbReference type="Proteomes" id="UP000176814"/>
    </source>
</evidence>
<name>A0A1F6X8B9_9BACT</name>
<protein>
    <submittedName>
        <fullName evidence="2">Uncharacterized protein</fullName>
    </submittedName>
</protein>
<organism evidence="2 3">
    <name type="scientific">Candidatus Nomurabacteria bacterium RIFCSPLOWO2_01_FULL_40_15</name>
    <dbReference type="NCBI Taxonomy" id="1801772"/>
    <lineage>
        <taxon>Bacteria</taxon>
        <taxon>Candidatus Nomuraibacteriota</taxon>
    </lineage>
</organism>
<evidence type="ECO:0000313" key="2">
    <source>
        <dbReference type="EMBL" id="OGI90440.1"/>
    </source>
</evidence>
<evidence type="ECO:0000256" key="1">
    <source>
        <dbReference type="SAM" id="Phobius"/>
    </source>
</evidence>
<keyword evidence="1" id="KW-0812">Transmembrane</keyword>
<dbReference type="AlphaFoldDB" id="A0A1F6X8B9"/>